<dbReference type="InterPro" id="IPR036458">
    <property type="entry name" value="Na:dicarbo_symporter_sf"/>
</dbReference>
<sequence>MNSVFFKEFLMLSDFKTLLCIGLLVVLFVVMNRLQKKKVNFSKRMIVGTVLGLVLGLVIQAISGFSDNPMDITFVAETTKWYSLIGNGFIDLIRMLVIPLVMVSIVHVIINMKEGANIGQLTKNSIIVTMTMVVIAVIVGLGVGMLFNVGSGMAIAGGSAEIKEVNNVVDTLRGLLPANPVKAMVDVNIIALVIFSVFFGMGAKRMSKKYYDTVKPFFDLTNALHKIIMSVAMTIIKYMPYAVIALLANTIAQRGLTSILEVGIFIVALYVAVAIMFVIQLIALAIFGVNPIIYIKKALPVMILAFTSRSSVGCLPLTIETLTEKLGVNDGTASFVAGFGTTAGMQGCAGVFPALLLIFVANVNGMPIDVTFIAMSIIVVALGSLGIAGIPGTATMAASVALSGVGLASSFPVVSPVLAIDPIVDMGRTLLNVTGSMVNAIVVDRTLGQMNMEHFKDMKAGVTKSGMMEE</sequence>
<dbReference type="GO" id="GO:0005886">
    <property type="term" value="C:plasma membrane"/>
    <property type="evidence" value="ECO:0007669"/>
    <property type="project" value="TreeGrafter"/>
</dbReference>
<keyword evidence="11" id="KW-1185">Reference proteome</keyword>
<dbReference type="InterPro" id="IPR001991">
    <property type="entry name" value="Na-dicarboxylate_symporter"/>
</dbReference>
<dbReference type="Proteomes" id="UP001169242">
    <property type="component" value="Unassembled WGS sequence"/>
</dbReference>
<dbReference type="Gene3D" id="1.10.3860.10">
    <property type="entry name" value="Sodium:dicarboxylate symporter"/>
    <property type="match status" value="1"/>
</dbReference>
<evidence type="ECO:0000313" key="10">
    <source>
        <dbReference type="EMBL" id="MDA3730743.1"/>
    </source>
</evidence>
<dbReference type="GO" id="GO:0015293">
    <property type="term" value="F:symporter activity"/>
    <property type="evidence" value="ECO:0007669"/>
    <property type="project" value="InterPro"/>
</dbReference>
<feature type="transmembrane region" description="Helical" evidence="9">
    <location>
        <begin position="183"/>
        <end position="203"/>
    </location>
</feature>
<feature type="transmembrane region" description="Helical" evidence="9">
    <location>
        <begin position="124"/>
        <end position="147"/>
    </location>
</feature>
<dbReference type="Pfam" id="PF00375">
    <property type="entry name" value="SDF"/>
    <property type="match status" value="1"/>
</dbReference>
<dbReference type="PANTHER" id="PTHR42865">
    <property type="entry name" value="PROTON/GLUTAMATE-ASPARTATE SYMPORTER"/>
    <property type="match status" value="1"/>
</dbReference>
<dbReference type="PANTHER" id="PTHR42865:SF5">
    <property type="entry name" value="L-CYSTINE TRANSPORTER TCYP"/>
    <property type="match status" value="1"/>
</dbReference>
<dbReference type="RefSeq" id="WP_053984296.1">
    <property type="nucleotide sequence ID" value="NZ_JAQIFT010000016.1"/>
</dbReference>
<evidence type="ECO:0000256" key="7">
    <source>
        <dbReference type="ARBA" id="ARBA00023136"/>
    </source>
</evidence>
<evidence type="ECO:0000256" key="4">
    <source>
        <dbReference type="ARBA" id="ARBA00022448"/>
    </source>
</evidence>
<comment type="similarity">
    <text evidence="2">Belongs to the dicarboxylate/amino acid:cation symporter (DAACS) (TC 2.A.23) family.</text>
</comment>
<dbReference type="AlphaFoldDB" id="A0AA42J053"/>
<dbReference type="EMBL" id="JAQIFT010000016">
    <property type="protein sequence ID" value="MDA3730743.1"/>
    <property type="molecule type" value="Genomic_DNA"/>
</dbReference>
<evidence type="ECO:0000256" key="1">
    <source>
        <dbReference type="ARBA" id="ARBA00004141"/>
    </source>
</evidence>
<feature type="transmembrane region" description="Helical" evidence="9">
    <location>
        <begin position="339"/>
        <end position="360"/>
    </location>
</feature>
<proteinExistence type="inferred from homology"/>
<keyword evidence="5 9" id="KW-0812">Transmembrane</keyword>
<evidence type="ECO:0000256" key="9">
    <source>
        <dbReference type="SAM" id="Phobius"/>
    </source>
</evidence>
<feature type="transmembrane region" description="Helical" evidence="9">
    <location>
        <begin position="396"/>
        <end position="420"/>
    </location>
</feature>
<feature type="transmembrane region" description="Helical" evidence="9">
    <location>
        <begin position="299"/>
        <end position="319"/>
    </location>
</feature>
<organism evidence="10 11">
    <name type="scientific">Holtiella tumoricola</name>
    <dbReference type="NCBI Taxonomy" id="3018743"/>
    <lineage>
        <taxon>Bacteria</taxon>
        <taxon>Bacillati</taxon>
        <taxon>Bacillota</taxon>
        <taxon>Clostridia</taxon>
        <taxon>Lachnospirales</taxon>
        <taxon>Cellulosilyticaceae</taxon>
        <taxon>Holtiella</taxon>
    </lineage>
</organism>
<dbReference type="PRINTS" id="PR00173">
    <property type="entry name" value="EDTRNSPORT"/>
</dbReference>
<dbReference type="SUPFAM" id="SSF118215">
    <property type="entry name" value="Proton glutamate symport protein"/>
    <property type="match status" value="1"/>
</dbReference>
<feature type="transmembrane region" description="Helical" evidence="9">
    <location>
        <begin position="372"/>
        <end position="390"/>
    </location>
</feature>
<keyword evidence="7 9" id="KW-0472">Membrane</keyword>
<reference evidence="10" key="1">
    <citation type="journal article" date="2023" name="Int. J. Syst. Evol. Microbiol.">
        <title>&lt;i&gt;Holtiella tumoricola&lt;/i&gt; gen. nov. sp. nov., isolated from a human clinical sample.</title>
        <authorList>
            <person name="Allen-Vercoe E."/>
            <person name="Daigneault M.C."/>
            <person name="Vancuren S.J."/>
            <person name="Cochrane K."/>
            <person name="O'Neal L.L."/>
            <person name="Sankaranarayanan K."/>
            <person name="Lawson P.A."/>
        </authorList>
    </citation>
    <scope>NUCLEOTIDE SEQUENCE</scope>
    <source>
        <strain evidence="10">CC70A</strain>
    </source>
</reference>
<evidence type="ECO:0000313" key="11">
    <source>
        <dbReference type="Proteomes" id="UP001169242"/>
    </source>
</evidence>
<feature type="transmembrane region" description="Helical" evidence="9">
    <location>
        <begin position="92"/>
        <end position="112"/>
    </location>
</feature>
<dbReference type="GO" id="GO:0015184">
    <property type="term" value="F:L-cystine transmembrane transporter activity"/>
    <property type="evidence" value="ECO:0007669"/>
    <property type="project" value="TreeGrafter"/>
</dbReference>
<feature type="transmembrane region" description="Helical" evidence="9">
    <location>
        <begin position="46"/>
        <end position="65"/>
    </location>
</feature>
<comment type="subcellular location">
    <subcellularLocation>
        <location evidence="1">Membrane</location>
        <topology evidence="1">Multi-pass membrane protein</topology>
    </subcellularLocation>
</comment>
<evidence type="ECO:0000256" key="5">
    <source>
        <dbReference type="ARBA" id="ARBA00022692"/>
    </source>
</evidence>
<name>A0AA42J053_9FIRM</name>
<evidence type="ECO:0000256" key="3">
    <source>
        <dbReference type="ARBA" id="ARBA00022031"/>
    </source>
</evidence>
<evidence type="ECO:0000256" key="2">
    <source>
        <dbReference type="ARBA" id="ARBA00006148"/>
    </source>
</evidence>
<gene>
    <name evidence="10" type="ORF">PBV87_04410</name>
</gene>
<comment type="caution">
    <text evidence="10">The sequence shown here is derived from an EMBL/GenBank/DDBJ whole genome shotgun (WGS) entry which is preliminary data.</text>
</comment>
<feature type="transmembrane region" description="Helical" evidence="9">
    <location>
        <begin position="15"/>
        <end position="34"/>
    </location>
</feature>
<feature type="transmembrane region" description="Helical" evidence="9">
    <location>
        <begin position="224"/>
        <end position="252"/>
    </location>
</feature>
<evidence type="ECO:0000256" key="8">
    <source>
        <dbReference type="ARBA" id="ARBA00031293"/>
    </source>
</evidence>
<keyword evidence="4" id="KW-0813">Transport</keyword>
<keyword evidence="6 9" id="KW-1133">Transmembrane helix</keyword>
<evidence type="ECO:0000256" key="6">
    <source>
        <dbReference type="ARBA" id="ARBA00022989"/>
    </source>
</evidence>
<accession>A0AA42J053</accession>
<feature type="transmembrane region" description="Helical" evidence="9">
    <location>
        <begin position="264"/>
        <end position="287"/>
    </location>
</feature>
<protein>
    <recommendedName>
        <fullName evidence="3">L-cystine uptake protein TcyP</fullName>
    </recommendedName>
    <alternativeName>
        <fullName evidence="8">Transporter of cystine TcyP</fullName>
    </alternativeName>
</protein>